<dbReference type="PANTHER" id="PTHR44757">
    <property type="entry name" value="DIGUANYLATE CYCLASE DGCP"/>
    <property type="match status" value="1"/>
</dbReference>
<dbReference type="RefSeq" id="WP_203166264.1">
    <property type="nucleotide sequence ID" value="NZ_JAEVLS010000001.1"/>
</dbReference>
<evidence type="ECO:0000313" key="4">
    <source>
        <dbReference type="EMBL" id="MBM0104308.1"/>
    </source>
</evidence>
<dbReference type="InterPro" id="IPR035919">
    <property type="entry name" value="EAL_sf"/>
</dbReference>
<dbReference type="InterPro" id="IPR052155">
    <property type="entry name" value="Biofilm_reg_signaling"/>
</dbReference>
<dbReference type="SMART" id="SM00052">
    <property type="entry name" value="EAL"/>
    <property type="match status" value="1"/>
</dbReference>
<proteinExistence type="predicted"/>
<dbReference type="Pfam" id="PF00563">
    <property type="entry name" value="EAL"/>
    <property type="match status" value="1"/>
</dbReference>
<dbReference type="InterPro" id="IPR043128">
    <property type="entry name" value="Rev_trsase/Diguanyl_cyclase"/>
</dbReference>
<dbReference type="CDD" id="cd01949">
    <property type="entry name" value="GGDEF"/>
    <property type="match status" value="1"/>
</dbReference>
<protein>
    <submittedName>
        <fullName evidence="4">EAL domain-containing protein</fullName>
    </submittedName>
</protein>
<dbReference type="CDD" id="cd01948">
    <property type="entry name" value="EAL"/>
    <property type="match status" value="1"/>
</dbReference>
<accession>A0ABS1WTK0</accession>
<organism evidence="4 5">
    <name type="scientific">Steroidobacter gossypii</name>
    <dbReference type="NCBI Taxonomy" id="2805490"/>
    <lineage>
        <taxon>Bacteria</taxon>
        <taxon>Pseudomonadati</taxon>
        <taxon>Pseudomonadota</taxon>
        <taxon>Gammaproteobacteria</taxon>
        <taxon>Steroidobacterales</taxon>
        <taxon>Steroidobacteraceae</taxon>
        <taxon>Steroidobacter</taxon>
    </lineage>
</organism>
<keyword evidence="1" id="KW-1133">Transmembrane helix</keyword>
<keyword evidence="1" id="KW-0812">Transmembrane</keyword>
<gene>
    <name evidence="4" type="ORF">JM946_06100</name>
</gene>
<dbReference type="NCBIfam" id="TIGR00254">
    <property type="entry name" value="GGDEF"/>
    <property type="match status" value="1"/>
</dbReference>
<dbReference type="PROSITE" id="PS50887">
    <property type="entry name" value="GGDEF"/>
    <property type="match status" value="1"/>
</dbReference>
<dbReference type="Gene3D" id="3.30.70.270">
    <property type="match status" value="1"/>
</dbReference>
<dbReference type="SMART" id="SM00267">
    <property type="entry name" value="GGDEF"/>
    <property type="match status" value="1"/>
</dbReference>
<dbReference type="EMBL" id="JAEVLS010000001">
    <property type="protein sequence ID" value="MBM0104308.1"/>
    <property type="molecule type" value="Genomic_DNA"/>
</dbReference>
<dbReference type="Proteomes" id="UP000661077">
    <property type="component" value="Unassembled WGS sequence"/>
</dbReference>
<reference evidence="4 5" key="1">
    <citation type="journal article" date="2021" name="Int. J. Syst. Evol. Microbiol.">
        <title>Steroidobacter gossypii sp. nov., isolated from soil of cotton cropping field.</title>
        <authorList>
            <person name="Huang R."/>
            <person name="Yang S."/>
            <person name="Zhen C."/>
            <person name="Liu W."/>
        </authorList>
    </citation>
    <scope>NUCLEOTIDE SEQUENCE [LARGE SCALE GENOMIC DNA]</scope>
    <source>
        <strain evidence="4 5">S1-65</strain>
    </source>
</reference>
<comment type="caution">
    <text evidence="4">The sequence shown here is derived from an EMBL/GenBank/DDBJ whole genome shotgun (WGS) entry which is preliminary data.</text>
</comment>
<dbReference type="PROSITE" id="PS50883">
    <property type="entry name" value="EAL"/>
    <property type="match status" value="1"/>
</dbReference>
<evidence type="ECO:0000259" key="2">
    <source>
        <dbReference type="PROSITE" id="PS50883"/>
    </source>
</evidence>
<keyword evidence="5" id="KW-1185">Reference proteome</keyword>
<dbReference type="PANTHER" id="PTHR44757:SF2">
    <property type="entry name" value="BIOFILM ARCHITECTURE MAINTENANCE PROTEIN MBAA"/>
    <property type="match status" value="1"/>
</dbReference>
<dbReference type="Pfam" id="PF00990">
    <property type="entry name" value="GGDEF"/>
    <property type="match status" value="1"/>
</dbReference>
<evidence type="ECO:0000256" key="1">
    <source>
        <dbReference type="SAM" id="Phobius"/>
    </source>
</evidence>
<dbReference type="InterPro" id="IPR001633">
    <property type="entry name" value="EAL_dom"/>
</dbReference>
<sequence length="495" mass="55135">MQGTLQHWLAYLPIIAVLVAPTIIATWFAVQLHRERVLRRRDGADYLTGLPTRRAAASVAAQAMVEAQRTDREFALIVLNVDRLKPINDSLGHQAGDELLLALSERLRGVLGSNNVLARLAGDEFTVIARGLRGALDAEALVQKITEAVRLPFVIASFDIHTSLTMGISMYPLDGDSFELLLRRAEMALRCAKAASRGSYRFYAQEMSNAADERLSLENDLRRGLELGQLELHYQPKVDIATNRIRSAEALLRWRHPTRGLVPPSVFIPIAEDTGLIVPIGEWVLRQACRQVRSWIDSGMSPVRVAVNLSAKQFRHVDLVAVVRSAIEEAQLQPGYIELELTESAIMDDAEKSASILEILSTMGVHISIDDFGTGYSSLSYLRRYPLDKLKIDRSFVRDVMSNPNDASIVKAIISLAHNLRLRVVAEGVETAEQLSFLRELSCDQYQGYYCSPAVPASAFEALLQKMRAERPELTEADMLRTQSRLSAFSRQVSN</sequence>
<evidence type="ECO:0000313" key="5">
    <source>
        <dbReference type="Proteomes" id="UP000661077"/>
    </source>
</evidence>
<dbReference type="InterPro" id="IPR029787">
    <property type="entry name" value="Nucleotide_cyclase"/>
</dbReference>
<feature type="domain" description="EAL" evidence="2">
    <location>
        <begin position="214"/>
        <end position="468"/>
    </location>
</feature>
<dbReference type="Gene3D" id="3.20.20.450">
    <property type="entry name" value="EAL domain"/>
    <property type="match status" value="1"/>
</dbReference>
<name>A0ABS1WTK0_9GAMM</name>
<dbReference type="SUPFAM" id="SSF141868">
    <property type="entry name" value="EAL domain-like"/>
    <property type="match status" value="1"/>
</dbReference>
<keyword evidence="1" id="KW-0472">Membrane</keyword>
<feature type="domain" description="GGDEF" evidence="3">
    <location>
        <begin position="72"/>
        <end position="205"/>
    </location>
</feature>
<evidence type="ECO:0000259" key="3">
    <source>
        <dbReference type="PROSITE" id="PS50887"/>
    </source>
</evidence>
<feature type="transmembrane region" description="Helical" evidence="1">
    <location>
        <begin position="6"/>
        <end position="30"/>
    </location>
</feature>
<dbReference type="InterPro" id="IPR000160">
    <property type="entry name" value="GGDEF_dom"/>
</dbReference>
<dbReference type="SUPFAM" id="SSF55073">
    <property type="entry name" value="Nucleotide cyclase"/>
    <property type="match status" value="1"/>
</dbReference>